<name>A0ABQ3DWU4_9GAMM</name>
<dbReference type="EMBL" id="BMZI01000003">
    <property type="protein sequence ID" value="GHB17654.1"/>
    <property type="molecule type" value="Genomic_DNA"/>
</dbReference>
<evidence type="ECO:0008006" key="3">
    <source>
        <dbReference type="Google" id="ProtNLM"/>
    </source>
</evidence>
<accession>A0ABQ3DWU4</accession>
<reference evidence="2" key="1">
    <citation type="journal article" date="2019" name="Int. J. Syst. Evol. Microbiol.">
        <title>The Global Catalogue of Microorganisms (GCM) 10K type strain sequencing project: providing services to taxonomists for standard genome sequencing and annotation.</title>
        <authorList>
            <consortium name="The Broad Institute Genomics Platform"/>
            <consortium name="The Broad Institute Genome Sequencing Center for Infectious Disease"/>
            <person name="Wu L."/>
            <person name="Ma J."/>
        </authorList>
    </citation>
    <scope>NUCLEOTIDE SEQUENCE [LARGE SCALE GENOMIC DNA]</scope>
    <source>
        <strain evidence="2">KCTC 32998</strain>
    </source>
</reference>
<protein>
    <recommendedName>
        <fullName evidence="3">Four-carbon acid sugar kinase N-terminal domain-containing protein</fullName>
    </recommendedName>
</protein>
<proteinExistence type="predicted"/>
<dbReference type="Proteomes" id="UP000646745">
    <property type="component" value="Unassembled WGS sequence"/>
</dbReference>
<organism evidence="1 2">
    <name type="scientific">Salinicola rhizosphaerae</name>
    <dbReference type="NCBI Taxonomy" id="1443141"/>
    <lineage>
        <taxon>Bacteria</taxon>
        <taxon>Pseudomonadati</taxon>
        <taxon>Pseudomonadota</taxon>
        <taxon>Gammaproteobacteria</taxon>
        <taxon>Oceanospirillales</taxon>
        <taxon>Halomonadaceae</taxon>
        <taxon>Salinicola</taxon>
    </lineage>
</organism>
<evidence type="ECO:0000313" key="1">
    <source>
        <dbReference type="EMBL" id="GHB17654.1"/>
    </source>
</evidence>
<sequence length="45" mass="4922">MPERRVLLITDASSGIGEGGFVAPAGDEFDDNIRRLELGLQVCFR</sequence>
<keyword evidence="2" id="KW-1185">Reference proteome</keyword>
<gene>
    <name evidence="1" type="ORF">GCM10009038_15640</name>
</gene>
<comment type="caution">
    <text evidence="1">The sequence shown here is derived from an EMBL/GenBank/DDBJ whole genome shotgun (WGS) entry which is preliminary data.</text>
</comment>
<evidence type="ECO:0000313" key="2">
    <source>
        <dbReference type="Proteomes" id="UP000646745"/>
    </source>
</evidence>